<proteinExistence type="predicted"/>
<reference evidence="1 2" key="1">
    <citation type="journal article" date="2024" name="Nat. Commun.">
        <title>Phylogenomics reveals the evolutionary origins of lichenization in chlorophyte algae.</title>
        <authorList>
            <person name="Puginier C."/>
            <person name="Libourel C."/>
            <person name="Otte J."/>
            <person name="Skaloud P."/>
            <person name="Haon M."/>
            <person name="Grisel S."/>
            <person name="Petersen M."/>
            <person name="Berrin J.G."/>
            <person name="Delaux P.M."/>
            <person name="Dal Grande F."/>
            <person name="Keller J."/>
        </authorList>
    </citation>
    <scope>NUCLEOTIDE SEQUENCE [LARGE SCALE GENOMIC DNA]</scope>
    <source>
        <strain evidence="1 2">SAG 2036</strain>
    </source>
</reference>
<dbReference type="EMBL" id="JALJOQ010000003">
    <property type="protein sequence ID" value="KAK9813777.1"/>
    <property type="molecule type" value="Genomic_DNA"/>
</dbReference>
<evidence type="ECO:0000313" key="2">
    <source>
        <dbReference type="Proteomes" id="UP001465755"/>
    </source>
</evidence>
<evidence type="ECO:0000313" key="1">
    <source>
        <dbReference type="EMBL" id="KAK9813777.1"/>
    </source>
</evidence>
<dbReference type="Proteomes" id="UP001465755">
    <property type="component" value="Unassembled WGS sequence"/>
</dbReference>
<sequence>MSGAGTNLEPQLLGLECQVPWPANILSGSKTVELRTYPLRPEWSGRKIWLLETPAGQPGRSSLPDNVPSTEHVKVVGWVVFGGMVHYTNQEDFERDLTRHTVTPGSGSVRPTM</sequence>
<keyword evidence="2" id="KW-1185">Reference proteome</keyword>
<dbReference type="AlphaFoldDB" id="A0AAW1Q0F5"/>
<protein>
    <recommendedName>
        <fullName evidence="3">ASCH domain-containing protein</fullName>
    </recommendedName>
</protein>
<accession>A0AAW1Q0F5</accession>
<name>A0AAW1Q0F5_9CHLO</name>
<evidence type="ECO:0008006" key="3">
    <source>
        <dbReference type="Google" id="ProtNLM"/>
    </source>
</evidence>
<comment type="caution">
    <text evidence="1">The sequence shown here is derived from an EMBL/GenBank/DDBJ whole genome shotgun (WGS) entry which is preliminary data.</text>
</comment>
<gene>
    <name evidence="1" type="ORF">WJX73_008940</name>
</gene>
<organism evidence="1 2">
    <name type="scientific">Symbiochloris irregularis</name>
    <dbReference type="NCBI Taxonomy" id="706552"/>
    <lineage>
        <taxon>Eukaryota</taxon>
        <taxon>Viridiplantae</taxon>
        <taxon>Chlorophyta</taxon>
        <taxon>core chlorophytes</taxon>
        <taxon>Trebouxiophyceae</taxon>
        <taxon>Trebouxiales</taxon>
        <taxon>Trebouxiaceae</taxon>
        <taxon>Symbiochloris</taxon>
    </lineage>
</organism>